<reference evidence="3" key="1">
    <citation type="journal article" date="2011" name="PLoS Genet.">
        <title>Genomic analysis of the necrotrophic fungal pathogens Sclerotinia sclerotiorum and Botrytis cinerea.</title>
        <authorList>
            <person name="Amselem J."/>
            <person name="Cuomo C.A."/>
            <person name="van Kan J.A."/>
            <person name="Viaud M."/>
            <person name="Benito E.P."/>
            <person name="Couloux A."/>
            <person name="Coutinho P.M."/>
            <person name="de Vries R.P."/>
            <person name="Dyer P.S."/>
            <person name="Fillinger S."/>
            <person name="Fournier E."/>
            <person name="Gout L."/>
            <person name="Hahn M."/>
            <person name="Kohn L."/>
            <person name="Lapalu N."/>
            <person name="Plummer K.M."/>
            <person name="Pradier J.M."/>
            <person name="Quevillon E."/>
            <person name="Sharon A."/>
            <person name="Simon A."/>
            <person name="ten Have A."/>
            <person name="Tudzynski B."/>
            <person name="Tudzynski P."/>
            <person name="Wincker P."/>
            <person name="Andrew M."/>
            <person name="Anthouard V."/>
            <person name="Beever R.E."/>
            <person name="Beffa R."/>
            <person name="Benoit I."/>
            <person name="Bouzid O."/>
            <person name="Brault B."/>
            <person name="Chen Z."/>
            <person name="Choquer M."/>
            <person name="Collemare J."/>
            <person name="Cotton P."/>
            <person name="Danchin E.G."/>
            <person name="Da Silva C."/>
            <person name="Gautier A."/>
            <person name="Giraud C."/>
            <person name="Giraud T."/>
            <person name="Gonzalez C."/>
            <person name="Grossetete S."/>
            <person name="Guldener U."/>
            <person name="Henrissat B."/>
            <person name="Howlett B.J."/>
            <person name="Kodira C."/>
            <person name="Kretschmer M."/>
            <person name="Lappartient A."/>
            <person name="Leroch M."/>
            <person name="Levis C."/>
            <person name="Mauceli E."/>
            <person name="Neuveglise C."/>
            <person name="Oeser B."/>
            <person name="Pearson M."/>
            <person name="Poulain J."/>
            <person name="Poussereau N."/>
            <person name="Quesneville H."/>
            <person name="Rascle C."/>
            <person name="Schumacher J."/>
            <person name="Segurens B."/>
            <person name="Sexton A."/>
            <person name="Silva E."/>
            <person name="Sirven C."/>
            <person name="Soanes D.M."/>
            <person name="Talbot N.J."/>
            <person name="Templeton M."/>
            <person name="Yandava C."/>
            <person name="Yarden O."/>
            <person name="Zeng Q."/>
            <person name="Rollins J.A."/>
            <person name="Lebrun M.H."/>
            <person name="Dickman M."/>
        </authorList>
    </citation>
    <scope>NUCLEOTIDE SEQUENCE [LARGE SCALE GENOMIC DNA]</scope>
    <source>
        <strain evidence="3">T4</strain>
    </source>
</reference>
<sequence>MNQNLLSPLGRTTLTTYASNVSRSKNNNNNNINNNNNNNDNNNNNNNNNNEPCRLET</sequence>
<name>G2YHN5_BOTF4</name>
<dbReference type="EMBL" id="FQ790337">
    <property type="protein sequence ID" value="CCD51222.1"/>
    <property type="molecule type" value="Genomic_DNA"/>
</dbReference>
<gene>
    <name evidence="2" type="ORF">BofuT4_uP015280.1</name>
</gene>
<accession>G2YHN5</accession>
<dbReference type="InParanoid" id="G2YHN5"/>
<evidence type="ECO:0000256" key="1">
    <source>
        <dbReference type="SAM" id="MobiDB-lite"/>
    </source>
</evidence>
<organism evidence="2 3">
    <name type="scientific">Botryotinia fuckeliana (strain T4)</name>
    <name type="common">Noble rot fungus</name>
    <name type="synonym">Botrytis cinerea</name>
    <dbReference type="NCBI Taxonomy" id="999810"/>
    <lineage>
        <taxon>Eukaryota</taxon>
        <taxon>Fungi</taxon>
        <taxon>Dikarya</taxon>
        <taxon>Ascomycota</taxon>
        <taxon>Pezizomycotina</taxon>
        <taxon>Leotiomycetes</taxon>
        <taxon>Helotiales</taxon>
        <taxon>Sclerotiniaceae</taxon>
        <taxon>Botrytis</taxon>
    </lineage>
</organism>
<feature type="compositionally biased region" description="Low complexity" evidence="1">
    <location>
        <begin position="26"/>
        <end position="50"/>
    </location>
</feature>
<proteinExistence type="predicted"/>
<protein>
    <submittedName>
        <fullName evidence="2">Uncharacterized protein</fullName>
    </submittedName>
</protein>
<evidence type="ECO:0000313" key="2">
    <source>
        <dbReference type="EMBL" id="CCD51222.1"/>
    </source>
</evidence>
<feature type="region of interest" description="Disordered" evidence="1">
    <location>
        <begin position="18"/>
        <end position="57"/>
    </location>
</feature>
<dbReference type="HOGENOM" id="CLU_2996302_0_0_1"/>
<dbReference type="Proteomes" id="UP000008177">
    <property type="component" value="Unplaced contigs"/>
</dbReference>
<dbReference type="AlphaFoldDB" id="G2YHN5"/>
<evidence type="ECO:0000313" key="3">
    <source>
        <dbReference type="Proteomes" id="UP000008177"/>
    </source>
</evidence>